<dbReference type="GeneID" id="25281899"/>
<name>A0A072PMR9_9EURO</name>
<dbReference type="RefSeq" id="XP_013259385.1">
    <property type="nucleotide sequence ID" value="XM_013403931.1"/>
</dbReference>
<evidence type="ECO:0000256" key="3">
    <source>
        <dbReference type="ARBA" id="ARBA00022692"/>
    </source>
</evidence>
<feature type="transmembrane region" description="Helical" evidence="7">
    <location>
        <begin position="85"/>
        <end position="106"/>
    </location>
</feature>
<keyword evidence="3 7" id="KW-0812">Transmembrane</keyword>
<gene>
    <name evidence="9" type="ORF">A1O9_06985</name>
</gene>
<dbReference type="PANTHER" id="PTHR23501:SF109">
    <property type="entry name" value="MAJOR FACILITATOR SUPERFAMILY (MFS) PROFILE DOMAIN-CONTAINING PROTEIN-RELATED"/>
    <property type="match status" value="1"/>
</dbReference>
<evidence type="ECO:0000256" key="1">
    <source>
        <dbReference type="ARBA" id="ARBA00004141"/>
    </source>
</evidence>
<dbReference type="Gene3D" id="1.20.1250.20">
    <property type="entry name" value="MFS general substrate transporter like domains"/>
    <property type="match status" value="2"/>
</dbReference>
<dbReference type="Proteomes" id="UP000027920">
    <property type="component" value="Unassembled WGS sequence"/>
</dbReference>
<dbReference type="VEuPathDB" id="FungiDB:A1O9_06985"/>
<evidence type="ECO:0000256" key="7">
    <source>
        <dbReference type="SAM" id="Phobius"/>
    </source>
</evidence>
<feature type="transmembrane region" description="Helical" evidence="7">
    <location>
        <begin position="479"/>
        <end position="501"/>
    </location>
</feature>
<keyword evidence="10" id="KW-1185">Reference proteome</keyword>
<dbReference type="SUPFAM" id="SSF103473">
    <property type="entry name" value="MFS general substrate transporter"/>
    <property type="match status" value="2"/>
</dbReference>
<protein>
    <recommendedName>
        <fullName evidence="8">Major facilitator superfamily (MFS) profile domain-containing protein</fullName>
    </recommendedName>
</protein>
<dbReference type="PROSITE" id="PS00216">
    <property type="entry name" value="SUGAR_TRANSPORT_1"/>
    <property type="match status" value="1"/>
</dbReference>
<dbReference type="Pfam" id="PF06609">
    <property type="entry name" value="TRI12"/>
    <property type="match status" value="1"/>
</dbReference>
<feature type="transmembrane region" description="Helical" evidence="7">
    <location>
        <begin position="191"/>
        <end position="212"/>
    </location>
</feature>
<feature type="non-terminal residue" evidence="9">
    <location>
        <position position="537"/>
    </location>
</feature>
<keyword evidence="2" id="KW-0813">Transport</keyword>
<feature type="transmembrane region" description="Helical" evidence="7">
    <location>
        <begin position="118"/>
        <end position="143"/>
    </location>
</feature>
<evidence type="ECO:0000256" key="6">
    <source>
        <dbReference type="SAM" id="MobiDB-lite"/>
    </source>
</evidence>
<proteinExistence type="predicted"/>
<feature type="domain" description="Major facilitator superfamily (MFS) profile" evidence="8">
    <location>
        <begin position="1"/>
        <end position="446"/>
    </location>
</feature>
<feature type="transmembrane region" description="Helical" evidence="7">
    <location>
        <begin position="384"/>
        <end position="409"/>
    </location>
</feature>
<dbReference type="STRING" id="1182545.A0A072PMR9"/>
<feature type="transmembrane region" description="Helical" evidence="7">
    <location>
        <begin position="328"/>
        <end position="347"/>
    </location>
</feature>
<accession>A0A072PMR9</accession>
<reference evidence="9 10" key="1">
    <citation type="submission" date="2013-03" db="EMBL/GenBank/DDBJ databases">
        <title>The Genome Sequence of Exophiala aquamarina CBS 119918.</title>
        <authorList>
            <consortium name="The Broad Institute Genomics Platform"/>
            <person name="Cuomo C."/>
            <person name="de Hoog S."/>
            <person name="Gorbushina A."/>
            <person name="Walker B."/>
            <person name="Young S.K."/>
            <person name="Zeng Q."/>
            <person name="Gargeya S."/>
            <person name="Fitzgerald M."/>
            <person name="Haas B."/>
            <person name="Abouelleil A."/>
            <person name="Allen A.W."/>
            <person name="Alvarado L."/>
            <person name="Arachchi H.M."/>
            <person name="Berlin A.M."/>
            <person name="Chapman S.B."/>
            <person name="Gainer-Dewar J."/>
            <person name="Goldberg J."/>
            <person name="Griggs A."/>
            <person name="Gujja S."/>
            <person name="Hansen M."/>
            <person name="Howarth C."/>
            <person name="Imamovic A."/>
            <person name="Ireland A."/>
            <person name="Larimer J."/>
            <person name="McCowan C."/>
            <person name="Murphy C."/>
            <person name="Pearson M."/>
            <person name="Poon T.W."/>
            <person name="Priest M."/>
            <person name="Roberts A."/>
            <person name="Saif S."/>
            <person name="Shea T."/>
            <person name="Sisk P."/>
            <person name="Sykes S."/>
            <person name="Wortman J."/>
            <person name="Nusbaum C."/>
            <person name="Birren B."/>
        </authorList>
    </citation>
    <scope>NUCLEOTIDE SEQUENCE [LARGE SCALE GENOMIC DNA]</scope>
    <source>
        <strain evidence="9 10">CBS 119918</strain>
    </source>
</reference>
<dbReference type="AlphaFoldDB" id="A0A072PMR9"/>
<evidence type="ECO:0000313" key="9">
    <source>
        <dbReference type="EMBL" id="KEF56795.1"/>
    </source>
</evidence>
<feature type="transmembrane region" description="Helical" evidence="7">
    <location>
        <begin position="353"/>
        <end position="377"/>
    </location>
</feature>
<evidence type="ECO:0000256" key="5">
    <source>
        <dbReference type="ARBA" id="ARBA00023136"/>
    </source>
</evidence>
<dbReference type="PANTHER" id="PTHR23501">
    <property type="entry name" value="MAJOR FACILITATOR SUPERFAMILY"/>
    <property type="match status" value="1"/>
</dbReference>
<comment type="subcellular location">
    <subcellularLocation>
        <location evidence="1">Membrane</location>
        <topology evidence="1">Multi-pass membrane protein</topology>
    </subcellularLocation>
</comment>
<dbReference type="InterPro" id="IPR036259">
    <property type="entry name" value="MFS_trans_sf"/>
</dbReference>
<dbReference type="InterPro" id="IPR005829">
    <property type="entry name" value="Sugar_transporter_CS"/>
</dbReference>
<feature type="transmembrane region" description="Helical" evidence="7">
    <location>
        <begin position="302"/>
        <end position="321"/>
    </location>
</feature>
<keyword evidence="4 7" id="KW-1133">Transmembrane helix</keyword>
<feature type="transmembrane region" description="Helical" evidence="7">
    <location>
        <begin position="224"/>
        <end position="244"/>
    </location>
</feature>
<feature type="transmembrane region" description="Helical" evidence="7">
    <location>
        <begin position="149"/>
        <end position="170"/>
    </location>
</feature>
<evidence type="ECO:0000256" key="2">
    <source>
        <dbReference type="ARBA" id="ARBA00022448"/>
    </source>
</evidence>
<comment type="caution">
    <text evidence="9">The sequence shown here is derived from an EMBL/GenBank/DDBJ whole genome shotgun (WGS) entry which is preliminary data.</text>
</comment>
<evidence type="ECO:0000313" key="10">
    <source>
        <dbReference type="Proteomes" id="UP000027920"/>
    </source>
</evidence>
<dbReference type="GO" id="GO:0022857">
    <property type="term" value="F:transmembrane transporter activity"/>
    <property type="evidence" value="ECO:0007669"/>
    <property type="project" value="InterPro"/>
</dbReference>
<feature type="non-terminal residue" evidence="9">
    <location>
        <position position="1"/>
    </location>
</feature>
<evidence type="ECO:0000256" key="4">
    <source>
        <dbReference type="ARBA" id="ARBA00022989"/>
    </source>
</evidence>
<sequence>AVTYEALLFSFVLPAAVLLTINRDIGPSTQISWIATSWTLAGAVMQTVAGRCSDIFGRRKFFITGNILAVIGEFKTSNNSSAVNIIIGGSVLMGVGAGLQFLSFAAAAEIVPKKHRGLVMGCLSIVSIPGSTFGSVIAYALVAHLSWRWTFYLGIIINSLALLLITVWYWPPGFTGLHPEGKSRLTQFKELDFIGLLLFGGGLLSFLLGISFGGNPYPWRSATVLAPTIIGGIVFLVVFPLWEVHAPRSTAKLCPPEVVRNVRGVSVPMLVMFVSGMTLMSLQVFWPQPEVQLLYTSVPSEIGWYSLAYNASATGNLFAVIGRTKYQFVFYVWFQTVFISLMATVNQNTPARAITFVALASFSIGASQTLAIVIVGLGADDKHIGVAVGLLNSLRSTGGAVGIAIYSSLFSNKVGQDLLPRVAAAVVPAGLPVSSVEDFILALTSGSLSAIETVPGTTPEIIATGVDALGGVYSSAFRLIYLVGMAFGLLACLGACFVIGVDEKLTKQVAVKLDKPRSGGHGRSGAKVLEHKVSDQS</sequence>
<feature type="compositionally biased region" description="Basic and acidic residues" evidence="6">
    <location>
        <begin position="528"/>
        <end position="537"/>
    </location>
</feature>
<dbReference type="HOGENOM" id="CLU_000960_25_2_1"/>
<dbReference type="PROSITE" id="PS50850">
    <property type="entry name" value="MFS"/>
    <property type="match status" value="1"/>
</dbReference>
<organism evidence="9 10">
    <name type="scientific">Exophiala aquamarina CBS 119918</name>
    <dbReference type="NCBI Taxonomy" id="1182545"/>
    <lineage>
        <taxon>Eukaryota</taxon>
        <taxon>Fungi</taxon>
        <taxon>Dikarya</taxon>
        <taxon>Ascomycota</taxon>
        <taxon>Pezizomycotina</taxon>
        <taxon>Eurotiomycetes</taxon>
        <taxon>Chaetothyriomycetidae</taxon>
        <taxon>Chaetothyriales</taxon>
        <taxon>Herpotrichiellaceae</taxon>
        <taxon>Exophiala</taxon>
    </lineage>
</organism>
<dbReference type="InterPro" id="IPR020846">
    <property type="entry name" value="MFS_dom"/>
</dbReference>
<dbReference type="GO" id="GO:0005886">
    <property type="term" value="C:plasma membrane"/>
    <property type="evidence" value="ECO:0007669"/>
    <property type="project" value="TreeGrafter"/>
</dbReference>
<dbReference type="OrthoDB" id="2587356at2759"/>
<evidence type="ECO:0000259" key="8">
    <source>
        <dbReference type="PROSITE" id="PS50850"/>
    </source>
</evidence>
<dbReference type="EMBL" id="AMGV01000005">
    <property type="protein sequence ID" value="KEF56795.1"/>
    <property type="molecule type" value="Genomic_DNA"/>
</dbReference>
<feature type="transmembrane region" description="Helical" evidence="7">
    <location>
        <begin position="265"/>
        <end position="286"/>
    </location>
</feature>
<keyword evidence="5 7" id="KW-0472">Membrane</keyword>
<feature type="region of interest" description="Disordered" evidence="6">
    <location>
        <begin position="515"/>
        <end position="537"/>
    </location>
</feature>
<dbReference type="InterPro" id="IPR010573">
    <property type="entry name" value="MFS_Str1/Tri12-like"/>
</dbReference>